<feature type="transmembrane region" description="Helical" evidence="16">
    <location>
        <begin position="476"/>
        <end position="497"/>
    </location>
</feature>
<feature type="domain" description="NADH:quinone oxidoreductase/Mrp antiporter transmembrane" evidence="17">
    <location>
        <begin position="128"/>
        <end position="410"/>
    </location>
</feature>
<comment type="function">
    <text evidence="16">Core subunit of the mitochondrial membrane respiratory chain NADH dehydrogenase (Complex I) which catalyzes electron transfer from NADH through the respiratory chain, using ubiquinone as an electron acceptor. Essential for the catalytic activity and assembly of complex I.</text>
</comment>
<keyword evidence="4 16" id="KW-0813">Transport</keyword>
<dbReference type="GO" id="GO:0015990">
    <property type="term" value="P:electron transport coupled proton transport"/>
    <property type="evidence" value="ECO:0007669"/>
    <property type="project" value="TreeGrafter"/>
</dbReference>
<feature type="transmembrane region" description="Helical" evidence="16">
    <location>
        <begin position="446"/>
        <end position="464"/>
    </location>
</feature>
<reference evidence="20" key="1">
    <citation type="journal article" date="2010" name="Mol. Phylogenet. Evol.">
        <title>Complete mitochondrial DNA sequence of the endangered frog Odorrana ishikawae (family Ranidae) and unexpected diversity of mt gene arrangements in ranids.</title>
        <authorList>
            <person name="Kurabayashi A."/>
            <person name="Yoshikawa N."/>
            <person name="Satoh N."/>
            <person name="Hayashi Y."/>
            <person name="Ohmi S."/>
            <person name="Fujii T."/>
            <person name="Sumida M."/>
        </authorList>
    </citation>
    <scope>NUCLEOTIDE SEQUENCE</scope>
    <source>
        <strain evidence="20">IABHU-21007</strain>
    </source>
</reference>
<feature type="domain" description="NADH dehydrogenase subunit 5 C-terminal" evidence="19">
    <location>
        <begin position="414"/>
        <end position="590"/>
    </location>
</feature>
<feature type="transmembrane region" description="Helical" evidence="16">
    <location>
        <begin position="395"/>
        <end position="420"/>
    </location>
</feature>
<keyword evidence="7" id="KW-0999">Mitochondrion inner membrane</keyword>
<evidence type="ECO:0000256" key="4">
    <source>
        <dbReference type="ARBA" id="ARBA00022448"/>
    </source>
</evidence>
<proteinExistence type="inferred from homology"/>
<dbReference type="PANTHER" id="PTHR42829">
    <property type="entry name" value="NADH-UBIQUINONE OXIDOREDUCTASE CHAIN 5"/>
    <property type="match status" value="1"/>
</dbReference>
<evidence type="ECO:0000256" key="7">
    <source>
        <dbReference type="ARBA" id="ARBA00022792"/>
    </source>
</evidence>
<comment type="subcellular location">
    <subcellularLocation>
        <location evidence="1">Mitochondrion inner membrane</location>
        <topology evidence="1">Multi-pass membrane protein</topology>
    </subcellularLocation>
</comment>
<evidence type="ECO:0000256" key="12">
    <source>
        <dbReference type="ARBA" id="ARBA00023075"/>
    </source>
</evidence>
<dbReference type="InterPro" id="IPR010934">
    <property type="entry name" value="NADH_DH_su5_C"/>
</dbReference>
<evidence type="ECO:0000256" key="6">
    <source>
        <dbReference type="ARBA" id="ARBA00022692"/>
    </source>
</evidence>
<keyword evidence="13 16" id="KW-0496">Mitochondrion</keyword>
<keyword evidence="14 16" id="KW-0472">Membrane</keyword>
<comment type="catalytic activity">
    <reaction evidence="15 16">
        <text>a ubiquinone + NADH + 5 H(+)(in) = a ubiquinol + NAD(+) + 4 H(+)(out)</text>
        <dbReference type="Rhea" id="RHEA:29091"/>
        <dbReference type="Rhea" id="RHEA-COMP:9565"/>
        <dbReference type="Rhea" id="RHEA-COMP:9566"/>
        <dbReference type="ChEBI" id="CHEBI:15378"/>
        <dbReference type="ChEBI" id="CHEBI:16389"/>
        <dbReference type="ChEBI" id="CHEBI:17976"/>
        <dbReference type="ChEBI" id="CHEBI:57540"/>
        <dbReference type="ChEBI" id="CHEBI:57945"/>
        <dbReference type="EC" id="7.1.1.2"/>
    </reaction>
</comment>
<keyword evidence="9" id="KW-0249">Electron transport</keyword>
<keyword evidence="8" id="KW-1278">Translocase</keyword>
<evidence type="ECO:0000256" key="5">
    <source>
        <dbReference type="ARBA" id="ARBA00022660"/>
    </source>
</evidence>
<geneLocation type="mitochondrion" evidence="20"/>
<evidence type="ECO:0000256" key="1">
    <source>
        <dbReference type="ARBA" id="ARBA00004448"/>
    </source>
</evidence>
<evidence type="ECO:0000256" key="13">
    <source>
        <dbReference type="ARBA" id="ARBA00023128"/>
    </source>
</evidence>
<protein>
    <recommendedName>
        <fullName evidence="3 16">NADH-ubiquinone oxidoreductase chain 5</fullName>
        <ecNumber evidence="2 16">7.1.1.2</ecNumber>
    </recommendedName>
</protein>
<evidence type="ECO:0000256" key="10">
    <source>
        <dbReference type="ARBA" id="ARBA00022989"/>
    </source>
</evidence>
<feature type="transmembrane region" description="Helical" evidence="16">
    <location>
        <begin position="72"/>
        <end position="95"/>
    </location>
</feature>
<evidence type="ECO:0000256" key="11">
    <source>
        <dbReference type="ARBA" id="ARBA00023027"/>
    </source>
</evidence>
<evidence type="ECO:0000259" key="19">
    <source>
        <dbReference type="Pfam" id="PF06455"/>
    </source>
</evidence>
<dbReference type="EMBL" id="AB511292">
    <property type="protein sequence ID" value="BAJ10938.1"/>
    <property type="molecule type" value="Genomic_DNA"/>
</dbReference>
<evidence type="ECO:0000256" key="3">
    <source>
        <dbReference type="ARBA" id="ARBA00021096"/>
    </source>
</evidence>
<gene>
    <name evidence="20" type="primary">nd5</name>
</gene>
<dbReference type="EC" id="7.1.1.2" evidence="2 16"/>
<evidence type="ECO:0000313" key="20">
    <source>
        <dbReference type="EMBL" id="BAJ10938.1"/>
    </source>
</evidence>
<dbReference type="GO" id="GO:0003954">
    <property type="term" value="F:NADH dehydrogenase activity"/>
    <property type="evidence" value="ECO:0007669"/>
    <property type="project" value="TreeGrafter"/>
</dbReference>
<comment type="similarity">
    <text evidence="16">Belongs to the complex I subunit 5 family.</text>
</comment>
<evidence type="ECO:0000256" key="9">
    <source>
        <dbReference type="ARBA" id="ARBA00022982"/>
    </source>
</evidence>
<feature type="transmembrane region" description="Helical" evidence="16">
    <location>
        <begin position="265"/>
        <end position="286"/>
    </location>
</feature>
<keyword evidence="12 16" id="KW-0830">Ubiquinone</keyword>
<keyword evidence="6 16" id="KW-0812">Transmembrane</keyword>
<dbReference type="GO" id="GO:0042773">
    <property type="term" value="P:ATP synthesis coupled electron transport"/>
    <property type="evidence" value="ECO:0007669"/>
    <property type="project" value="InterPro"/>
</dbReference>
<feature type="transmembrane region" description="Helical" evidence="16">
    <location>
        <begin position="360"/>
        <end position="383"/>
    </location>
</feature>
<feature type="transmembrane region" description="Helical" evidence="16">
    <location>
        <begin position="107"/>
        <end position="126"/>
    </location>
</feature>
<dbReference type="InterPro" id="IPR018393">
    <property type="entry name" value="NADHpl_OxRdtase_5_subgr"/>
</dbReference>
<keyword evidence="5" id="KW-0679">Respiratory chain</keyword>
<dbReference type="GO" id="GO:0008137">
    <property type="term" value="F:NADH dehydrogenase (ubiquinone) activity"/>
    <property type="evidence" value="ECO:0007669"/>
    <property type="project" value="UniProtKB-EC"/>
</dbReference>
<feature type="domain" description="NADH-Ubiquinone oxidoreductase (complex I) chain 5 N-terminal" evidence="18">
    <location>
        <begin position="62"/>
        <end position="112"/>
    </location>
</feature>
<feature type="transmembrane region" description="Helical" evidence="16">
    <location>
        <begin position="166"/>
        <end position="185"/>
    </location>
</feature>
<dbReference type="InterPro" id="IPR001516">
    <property type="entry name" value="Proton_antipo_N"/>
</dbReference>
<dbReference type="PRINTS" id="PR01434">
    <property type="entry name" value="NADHDHGNASE5"/>
</dbReference>
<dbReference type="Pfam" id="PF06455">
    <property type="entry name" value="NADH5_C"/>
    <property type="match status" value="1"/>
</dbReference>
<evidence type="ECO:0000256" key="8">
    <source>
        <dbReference type="ARBA" id="ARBA00022967"/>
    </source>
</evidence>
<evidence type="ECO:0000259" key="17">
    <source>
        <dbReference type="Pfam" id="PF00361"/>
    </source>
</evidence>
<feature type="transmembrane region" description="Helical" evidence="16">
    <location>
        <begin position="573"/>
        <end position="593"/>
    </location>
</feature>
<dbReference type="AlphaFoldDB" id="D7UPU5"/>
<evidence type="ECO:0000256" key="15">
    <source>
        <dbReference type="ARBA" id="ARBA00049551"/>
    </source>
</evidence>
<dbReference type="Pfam" id="PF00662">
    <property type="entry name" value="Proton_antipo_N"/>
    <property type="match status" value="1"/>
</dbReference>
<organism evidence="20">
    <name type="scientific">Amolops larutensis</name>
    <name type="common">Larut sucker frog</name>
    <dbReference type="NCBI Taxonomy" id="325560"/>
    <lineage>
        <taxon>Eukaryota</taxon>
        <taxon>Metazoa</taxon>
        <taxon>Chordata</taxon>
        <taxon>Craniata</taxon>
        <taxon>Vertebrata</taxon>
        <taxon>Euteleostomi</taxon>
        <taxon>Amphibia</taxon>
        <taxon>Batrachia</taxon>
        <taxon>Anura</taxon>
        <taxon>Neobatrachia</taxon>
        <taxon>Ranoidea</taxon>
        <taxon>Ranidae</taxon>
        <taxon>Amolops</taxon>
    </lineage>
</organism>
<evidence type="ECO:0000256" key="14">
    <source>
        <dbReference type="ARBA" id="ARBA00023136"/>
    </source>
</evidence>
<dbReference type="Pfam" id="PF00361">
    <property type="entry name" value="Proton_antipo_M"/>
    <property type="match status" value="1"/>
</dbReference>
<accession>D7UPU5</accession>
<evidence type="ECO:0000256" key="2">
    <source>
        <dbReference type="ARBA" id="ARBA00012944"/>
    </source>
</evidence>
<name>D7UPU5_9NEOB</name>
<evidence type="ECO:0000256" key="16">
    <source>
        <dbReference type="RuleBase" id="RU003404"/>
    </source>
</evidence>
<dbReference type="GO" id="GO:0005743">
    <property type="term" value="C:mitochondrial inner membrane"/>
    <property type="evidence" value="ECO:0007669"/>
    <property type="project" value="UniProtKB-SubCell"/>
</dbReference>
<sequence length="594" mass="66032">MYSPPRYFWLPCSSLSFPWLVPGAKNFHLQTINAVKMAFFTSLIPLAHFTYSQTELTLNMKWMNLVTLNLPILFQFDEYTLIFIPIALFVSWNILEYSVWYMHEDPNVTLFFKYLLIFLLAMILLVSSGNLLLLFIGWEGVGIMSFLLIGWYHARSDAATAALQAILYNRIGDIGFLMAFCWLMKNAQSTELSYILSMNPPTVILIALITAAASKSAQFGLHPWLASAMGGPTPVSALLHSSTMVVAGIFLLIRIHPLLSQNSTALMVCLLLGAISTFFSATCALLQNDIKKIIAYSTSSQLGLMMVAIGLNLPYLAFFHICTHAFFKAMLFLCSGLIIHATNNEQDIRKLGDFKSLLPATSACLMVGSLALMGIPFLAGFYSKDAIIEAANTSSINLITLLLVIVATALTATYSMRLIYYTSMMNPRTHPILPLNEDSTLTLKPLIRLATGSIIAGLLMNLILTPNHPPTHTMPSYMKLTAFVITTLTFTVTYDLMKILSTSSSIFTPKNLNPLFYNQLLHRLIPNTILTSAEHPVTHLTESILLKKLGPAYIQQIQLHPIKITQLAQTGLIKYYLTTLMLTLIFTLIVLQLA</sequence>
<keyword evidence="11 16" id="KW-0520">NAD</keyword>
<feature type="transmembrane region" description="Helical" evidence="16">
    <location>
        <begin position="191"/>
        <end position="214"/>
    </location>
</feature>
<evidence type="ECO:0000259" key="18">
    <source>
        <dbReference type="Pfam" id="PF00662"/>
    </source>
</evidence>
<dbReference type="PANTHER" id="PTHR42829:SF2">
    <property type="entry name" value="NADH-UBIQUINONE OXIDOREDUCTASE CHAIN 5"/>
    <property type="match status" value="1"/>
</dbReference>
<dbReference type="InterPro" id="IPR001750">
    <property type="entry name" value="ND/Mrp_TM"/>
</dbReference>
<dbReference type="NCBIfam" id="TIGR01974">
    <property type="entry name" value="NDH_I_L"/>
    <property type="match status" value="1"/>
</dbReference>
<feature type="transmembrane region" description="Helical" evidence="16">
    <location>
        <begin position="235"/>
        <end position="253"/>
    </location>
</feature>
<dbReference type="InterPro" id="IPR003945">
    <property type="entry name" value="NU5C-like"/>
</dbReference>
<keyword evidence="10 16" id="KW-1133">Transmembrane helix</keyword>